<gene>
    <name evidence="1" type="ORF">NYO99_19025</name>
</gene>
<proteinExistence type="predicted"/>
<accession>A0ACC6CFG6</accession>
<organism evidence="1 2">
    <name type="scientific">Roseateles hydrophilus</name>
    <dbReference type="NCBI Taxonomy" id="2975054"/>
    <lineage>
        <taxon>Bacteria</taxon>
        <taxon>Pseudomonadati</taxon>
        <taxon>Pseudomonadota</taxon>
        <taxon>Betaproteobacteria</taxon>
        <taxon>Burkholderiales</taxon>
        <taxon>Sphaerotilaceae</taxon>
        <taxon>Roseateles</taxon>
    </lineage>
</organism>
<sequence>MRYELWEDQDALSFFPEHGEEWRKLLSPAARLIWACNAQSWDEAQALKHEHLGWAPYKPL</sequence>
<dbReference type="EMBL" id="JAPPUY010000005">
    <property type="protein sequence ID" value="MCY4747074.1"/>
    <property type="molecule type" value="Genomic_DNA"/>
</dbReference>
<reference evidence="1" key="1">
    <citation type="submission" date="2022-08" db="EMBL/GenBank/DDBJ databases">
        <title>Genome sequencing of Pelomonas sp. UHG3.</title>
        <authorList>
            <person name="So Y."/>
        </authorList>
    </citation>
    <scope>NUCLEOTIDE SEQUENCE</scope>
    <source>
        <strain evidence="1">UHG3</strain>
    </source>
</reference>
<keyword evidence="2" id="KW-1185">Reference proteome</keyword>
<evidence type="ECO:0000313" key="1">
    <source>
        <dbReference type="EMBL" id="MCY4747074.1"/>
    </source>
</evidence>
<name>A0ACC6CFG6_9BURK</name>
<protein>
    <submittedName>
        <fullName evidence="1">Uncharacterized protein</fullName>
    </submittedName>
</protein>
<dbReference type="Proteomes" id="UP001076464">
    <property type="component" value="Unassembled WGS sequence"/>
</dbReference>
<comment type="caution">
    <text evidence="1">The sequence shown here is derived from an EMBL/GenBank/DDBJ whole genome shotgun (WGS) entry which is preliminary data.</text>
</comment>
<evidence type="ECO:0000313" key="2">
    <source>
        <dbReference type="Proteomes" id="UP001076464"/>
    </source>
</evidence>